<evidence type="ECO:0000256" key="1">
    <source>
        <dbReference type="SAM" id="MobiDB-lite"/>
    </source>
</evidence>
<comment type="caution">
    <text evidence="3">The sequence shown here is derived from an EMBL/GenBank/DDBJ whole genome shotgun (WGS) entry which is preliminary data.</text>
</comment>
<gene>
    <name evidence="3" type="ORF">K493DRAFT_321712</name>
</gene>
<dbReference type="Proteomes" id="UP000193498">
    <property type="component" value="Unassembled WGS sequence"/>
</dbReference>
<proteinExistence type="predicted"/>
<dbReference type="AlphaFoldDB" id="A0A1Y1WPS1"/>
<dbReference type="InParanoid" id="A0A1Y1WPS1"/>
<protein>
    <submittedName>
        <fullName evidence="3">Uncharacterized protein</fullName>
    </submittedName>
</protein>
<feature type="signal peptide" evidence="2">
    <location>
        <begin position="1"/>
        <end position="23"/>
    </location>
</feature>
<evidence type="ECO:0000256" key="2">
    <source>
        <dbReference type="SAM" id="SignalP"/>
    </source>
</evidence>
<feature type="compositionally biased region" description="Low complexity" evidence="1">
    <location>
        <begin position="48"/>
        <end position="59"/>
    </location>
</feature>
<feature type="compositionally biased region" description="Low complexity" evidence="1">
    <location>
        <begin position="71"/>
        <end position="80"/>
    </location>
</feature>
<keyword evidence="2" id="KW-0732">Signal</keyword>
<name>A0A1Y1WPS1_9FUNG</name>
<organism evidence="3 4">
    <name type="scientific">Basidiobolus meristosporus CBS 931.73</name>
    <dbReference type="NCBI Taxonomy" id="1314790"/>
    <lineage>
        <taxon>Eukaryota</taxon>
        <taxon>Fungi</taxon>
        <taxon>Fungi incertae sedis</taxon>
        <taxon>Zoopagomycota</taxon>
        <taxon>Entomophthoromycotina</taxon>
        <taxon>Basidiobolomycetes</taxon>
        <taxon>Basidiobolales</taxon>
        <taxon>Basidiobolaceae</taxon>
        <taxon>Basidiobolus</taxon>
    </lineage>
</organism>
<evidence type="ECO:0000313" key="4">
    <source>
        <dbReference type="Proteomes" id="UP000193498"/>
    </source>
</evidence>
<feature type="region of interest" description="Disordered" evidence="1">
    <location>
        <begin position="34"/>
        <end position="82"/>
    </location>
</feature>
<dbReference type="EMBL" id="MCFE01001019">
    <property type="protein sequence ID" value="ORX75375.1"/>
    <property type="molecule type" value="Genomic_DNA"/>
</dbReference>
<sequence>MRILLFLTYLLCLSFAIISVAFAKGGGGKVSGSIGGGRVPSNSGKVPSTGGSSHTGSNSVKVPSTGGSGHTGSNTGNNNGAVGGGSIPMVVPVGVGHTSKPSGSTISNLGVRKAESQIIPAAVVALVAYHLLC</sequence>
<accession>A0A1Y1WPS1</accession>
<keyword evidence="4" id="KW-1185">Reference proteome</keyword>
<feature type="chain" id="PRO_5013254315" evidence="2">
    <location>
        <begin position="24"/>
        <end position="133"/>
    </location>
</feature>
<evidence type="ECO:0000313" key="3">
    <source>
        <dbReference type="EMBL" id="ORX75375.1"/>
    </source>
</evidence>
<reference evidence="3 4" key="1">
    <citation type="submission" date="2016-07" db="EMBL/GenBank/DDBJ databases">
        <title>Pervasive Adenine N6-methylation of Active Genes in Fungi.</title>
        <authorList>
            <consortium name="DOE Joint Genome Institute"/>
            <person name="Mondo S.J."/>
            <person name="Dannebaum R.O."/>
            <person name="Kuo R.C."/>
            <person name="Labutti K."/>
            <person name="Haridas S."/>
            <person name="Kuo A."/>
            <person name="Salamov A."/>
            <person name="Ahrendt S.R."/>
            <person name="Lipzen A."/>
            <person name="Sullivan W."/>
            <person name="Andreopoulos W.B."/>
            <person name="Clum A."/>
            <person name="Lindquist E."/>
            <person name="Daum C."/>
            <person name="Ramamoorthy G.K."/>
            <person name="Gryganskyi A."/>
            <person name="Culley D."/>
            <person name="Magnuson J.K."/>
            <person name="James T.Y."/>
            <person name="O'Malley M.A."/>
            <person name="Stajich J.E."/>
            <person name="Spatafora J.W."/>
            <person name="Visel A."/>
            <person name="Grigoriev I.V."/>
        </authorList>
    </citation>
    <scope>NUCLEOTIDE SEQUENCE [LARGE SCALE GENOMIC DNA]</scope>
    <source>
        <strain evidence="3 4">CBS 931.73</strain>
    </source>
</reference>